<keyword evidence="1" id="KW-0472">Membrane</keyword>
<name>A0A0H2VFH9_STAES</name>
<accession>A0A0H2VFH9</accession>
<gene>
    <name evidence="2" type="ordered locus">SE_0573</name>
</gene>
<dbReference type="EMBL" id="AE015929">
    <property type="protein sequence ID" value="AAO04170.1"/>
    <property type="molecule type" value="Genomic_DNA"/>
</dbReference>
<evidence type="ECO:0000256" key="1">
    <source>
        <dbReference type="SAM" id="Phobius"/>
    </source>
</evidence>
<dbReference type="HOGENOM" id="CLU_144225_0_0_9"/>
<dbReference type="GeneID" id="50019277"/>
<keyword evidence="1" id="KW-1133">Transmembrane helix</keyword>
<dbReference type="RefSeq" id="WP_001832602.1">
    <property type="nucleotide sequence ID" value="NC_004461.1"/>
</dbReference>
<dbReference type="eggNOG" id="ENOG5032SZF">
    <property type="taxonomic scope" value="Bacteria"/>
</dbReference>
<reference evidence="2 3" key="1">
    <citation type="journal article" date="2003" name="Mol. Microbiol.">
        <title>Genome-based analysis of virulence genes in a non-biofilm-forming Staphylococcus epidermidis strain (ATCC 12228).</title>
        <authorList>
            <person name="Zhang Y.Q."/>
            <person name="Ren S.X."/>
            <person name="Li H.L."/>
            <person name="Wang Y.X."/>
            <person name="Fu G."/>
            <person name="Yang J."/>
            <person name="Qin Z.Q."/>
            <person name="Miao Y.G."/>
            <person name="Wang W.Y."/>
            <person name="Chen R.S."/>
            <person name="Shen Y."/>
            <person name="Chen Z."/>
            <person name="Yuan Z.H."/>
            <person name="Zhao G.P."/>
            <person name="Qu D."/>
            <person name="Danchin A."/>
            <person name="Wen Y.M."/>
        </authorList>
    </citation>
    <scope>NUCLEOTIDE SEQUENCE [LARGE SCALE GENOMIC DNA]</scope>
    <source>
        <strain evidence="3">ATCC 12228 / FDA PCI 1200</strain>
    </source>
</reference>
<dbReference type="Proteomes" id="UP000001411">
    <property type="component" value="Chromosome"/>
</dbReference>
<evidence type="ECO:0000313" key="3">
    <source>
        <dbReference type="Proteomes" id="UP000001411"/>
    </source>
</evidence>
<protein>
    <recommendedName>
        <fullName evidence="4">DUF4260 family protein</fullName>
    </recommendedName>
</protein>
<dbReference type="KEGG" id="sep:SE_0573"/>
<feature type="transmembrane region" description="Helical" evidence="1">
    <location>
        <begin position="53"/>
        <end position="74"/>
    </location>
</feature>
<proteinExistence type="predicted"/>
<organism evidence="2 3">
    <name type="scientific">Staphylococcus epidermidis (strain ATCC 12228 / FDA PCI 1200)</name>
    <dbReference type="NCBI Taxonomy" id="176280"/>
    <lineage>
        <taxon>Bacteria</taxon>
        <taxon>Bacillati</taxon>
        <taxon>Bacillota</taxon>
        <taxon>Bacilli</taxon>
        <taxon>Bacillales</taxon>
        <taxon>Staphylococcaceae</taxon>
        <taxon>Staphylococcus</taxon>
    </lineage>
</organism>
<sequence>MRSVIKLENTFIFIITIAVYVKLEFSIWLFLLLLLVPDIFMLGYVINRKTGSYVYNIGHTYITPIIIALLYLYIDERLLLQISLIWLAHISIDRTLGFGLKYSSDTDKTIIQKM</sequence>
<dbReference type="OrthoDB" id="9813911at2"/>
<feature type="transmembrane region" description="Helical" evidence="1">
    <location>
        <begin position="12"/>
        <end position="33"/>
    </location>
</feature>
<dbReference type="Pfam" id="PF14079">
    <property type="entry name" value="DUF4260"/>
    <property type="match status" value="1"/>
</dbReference>
<evidence type="ECO:0008006" key="4">
    <source>
        <dbReference type="Google" id="ProtNLM"/>
    </source>
</evidence>
<dbReference type="AlphaFoldDB" id="A0A0H2VFH9"/>
<evidence type="ECO:0000313" key="2">
    <source>
        <dbReference type="EMBL" id="AAO04170.1"/>
    </source>
</evidence>
<keyword evidence="1" id="KW-0812">Transmembrane</keyword>
<dbReference type="InterPro" id="IPR025356">
    <property type="entry name" value="DUF4260"/>
</dbReference>